<evidence type="ECO:0000313" key="2">
    <source>
        <dbReference type="Proteomes" id="UP001321760"/>
    </source>
</evidence>
<proteinExistence type="predicted"/>
<organism evidence="1 2">
    <name type="scientific">Podospora aff. communis PSN243</name>
    <dbReference type="NCBI Taxonomy" id="3040156"/>
    <lineage>
        <taxon>Eukaryota</taxon>
        <taxon>Fungi</taxon>
        <taxon>Dikarya</taxon>
        <taxon>Ascomycota</taxon>
        <taxon>Pezizomycotina</taxon>
        <taxon>Sordariomycetes</taxon>
        <taxon>Sordariomycetidae</taxon>
        <taxon>Sordariales</taxon>
        <taxon>Podosporaceae</taxon>
        <taxon>Podospora</taxon>
    </lineage>
</organism>
<reference evidence="1" key="2">
    <citation type="submission" date="2023-05" db="EMBL/GenBank/DDBJ databases">
        <authorList>
            <consortium name="Lawrence Berkeley National Laboratory"/>
            <person name="Steindorff A."/>
            <person name="Hensen N."/>
            <person name="Bonometti L."/>
            <person name="Westerberg I."/>
            <person name="Brannstrom I.O."/>
            <person name="Guillou S."/>
            <person name="Cros-Aarteil S."/>
            <person name="Calhoun S."/>
            <person name="Haridas S."/>
            <person name="Kuo A."/>
            <person name="Mondo S."/>
            <person name="Pangilinan J."/>
            <person name="Riley R."/>
            <person name="Labutti K."/>
            <person name="Andreopoulos B."/>
            <person name="Lipzen A."/>
            <person name="Chen C."/>
            <person name="Yanf M."/>
            <person name="Daum C."/>
            <person name="Ng V."/>
            <person name="Clum A."/>
            <person name="Ohm R."/>
            <person name="Martin F."/>
            <person name="Silar P."/>
            <person name="Natvig D."/>
            <person name="Lalanne C."/>
            <person name="Gautier V."/>
            <person name="Ament-Velasquez S.L."/>
            <person name="Kruys A."/>
            <person name="Hutchinson M.I."/>
            <person name="Powell A.J."/>
            <person name="Barry K."/>
            <person name="Miller A.N."/>
            <person name="Grigoriev I.V."/>
            <person name="Debuchy R."/>
            <person name="Gladieux P."/>
            <person name="Thoren M.H."/>
            <person name="Johannesson H."/>
        </authorList>
    </citation>
    <scope>NUCLEOTIDE SEQUENCE</scope>
    <source>
        <strain evidence="1">PSN243</strain>
    </source>
</reference>
<name>A0AAV9GJQ7_9PEZI</name>
<protein>
    <recommendedName>
        <fullName evidence="3">Secreted protein</fullName>
    </recommendedName>
</protein>
<evidence type="ECO:0008006" key="3">
    <source>
        <dbReference type="Google" id="ProtNLM"/>
    </source>
</evidence>
<dbReference type="Proteomes" id="UP001321760">
    <property type="component" value="Unassembled WGS sequence"/>
</dbReference>
<gene>
    <name evidence="1" type="ORF">QBC34DRAFT_408257</name>
</gene>
<sequence>MLLWTGVRLSKRYYLPCPDRTLLFLALIATRTAHAALIGDISPGRGPINWYTWPTERTSAMHSEYRLELSELALCTMHPV</sequence>
<reference evidence="1" key="1">
    <citation type="journal article" date="2023" name="Mol. Phylogenet. Evol.">
        <title>Genome-scale phylogeny and comparative genomics of the fungal order Sordariales.</title>
        <authorList>
            <person name="Hensen N."/>
            <person name="Bonometti L."/>
            <person name="Westerberg I."/>
            <person name="Brannstrom I.O."/>
            <person name="Guillou S."/>
            <person name="Cros-Aarteil S."/>
            <person name="Calhoun S."/>
            <person name="Haridas S."/>
            <person name="Kuo A."/>
            <person name="Mondo S."/>
            <person name="Pangilinan J."/>
            <person name="Riley R."/>
            <person name="LaButti K."/>
            <person name="Andreopoulos B."/>
            <person name="Lipzen A."/>
            <person name="Chen C."/>
            <person name="Yan M."/>
            <person name="Daum C."/>
            <person name="Ng V."/>
            <person name="Clum A."/>
            <person name="Steindorff A."/>
            <person name="Ohm R.A."/>
            <person name="Martin F."/>
            <person name="Silar P."/>
            <person name="Natvig D.O."/>
            <person name="Lalanne C."/>
            <person name="Gautier V."/>
            <person name="Ament-Velasquez S.L."/>
            <person name="Kruys A."/>
            <person name="Hutchinson M.I."/>
            <person name="Powell A.J."/>
            <person name="Barry K."/>
            <person name="Miller A.N."/>
            <person name="Grigoriev I.V."/>
            <person name="Debuchy R."/>
            <person name="Gladieux P."/>
            <person name="Hiltunen Thoren M."/>
            <person name="Johannesson H."/>
        </authorList>
    </citation>
    <scope>NUCLEOTIDE SEQUENCE</scope>
    <source>
        <strain evidence="1">PSN243</strain>
    </source>
</reference>
<dbReference type="AlphaFoldDB" id="A0AAV9GJQ7"/>
<keyword evidence="2" id="KW-1185">Reference proteome</keyword>
<evidence type="ECO:0000313" key="1">
    <source>
        <dbReference type="EMBL" id="KAK4448137.1"/>
    </source>
</evidence>
<dbReference type="EMBL" id="MU865945">
    <property type="protein sequence ID" value="KAK4448137.1"/>
    <property type="molecule type" value="Genomic_DNA"/>
</dbReference>
<accession>A0AAV9GJQ7</accession>
<comment type="caution">
    <text evidence="1">The sequence shown here is derived from an EMBL/GenBank/DDBJ whole genome shotgun (WGS) entry which is preliminary data.</text>
</comment>